<dbReference type="InterPro" id="IPR027986">
    <property type="entry name" value="TCAIM"/>
</dbReference>
<gene>
    <name evidence="3" type="ORF">O3M35_004749</name>
</gene>
<evidence type="ECO:0008006" key="5">
    <source>
        <dbReference type="Google" id="ProtNLM"/>
    </source>
</evidence>
<accession>A0AAW1DG09</accession>
<feature type="domain" description="DUF4460" evidence="1">
    <location>
        <begin position="27"/>
        <end position="127"/>
    </location>
</feature>
<comment type="caution">
    <text evidence="3">The sequence shown here is derived from an EMBL/GenBank/DDBJ whole genome shotgun (WGS) entry which is preliminary data.</text>
</comment>
<organism evidence="3 4">
    <name type="scientific">Rhynocoris fuscipes</name>
    <dbReference type="NCBI Taxonomy" id="488301"/>
    <lineage>
        <taxon>Eukaryota</taxon>
        <taxon>Metazoa</taxon>
        <taxon>Ecdysozoa</taxon>
        <taxon>Arthropoda</taxon>
        <taxon>Hexapoda</taxon>
        <taxon>Insecta</taxon>
        <taxon>Pterygota</taxon>
        <taxon>Neoptera</taxon>
        <taxon>Paraneoptera</taxon>
        <taxon>Hemiptera</taxon>
        <taxon>Heteroptera</taxon>
        <taxon>Panheteroptera</taxon>
        <taxon>Cimicomorpha</taxon>
        <taxon>Reduviidae</taxon>
        <taxon>Harpactorinae</taxon>
        <taxon>Harpactorini</taxon>
        <taxon>Rhynocoris</taxon>
    </lineage>
</organism>
<evidence type="ECO:0000259" key="1">
    <source>
        <dbReference type="Pfam" id="PF14687"/>
    </source>
</evidence>
<dbReference type="GO" id="GO:0005739">
    <property type="term" value="C:mitochondrion"/>
    <property type="evidence" value="ECO:0007669"/>
    <property type="project" value="TreeGrafter"/>
</dbReference>
<proteinExistence type="predicted"/>
<name>A0AAW1DG09_9HEMI</name>
<dbReference type="AlphaFoldDB" id="A0AAW1DG09"/>
<keyword evidence="4" id="KW-1185">Reference proteome</keyword>
<evidence type="ECO:0000313" key="3">
    <source>
        <dbReference type="EMBL" id="KAK9509848.1"/>
    </source>
</evidence>
<dbReference type="PANTHER" id="PTHR31596">
    <property type="entry name" value="T-CELL ACTIVATION INHIBITOR, MITOCHONDRIAL"/>
    <property type="match status" value="1"/>
</dbReference>
<dbReference type="PANTHER" id="PTHR31596:SF1">
    <property type="entry name" value="T-CELL ACTIVATION INHIBITOR, MITOCHONDRIAL"/>
    <property type="match status" value="1"/>
</dbReference>
<evidence type="ECO:0000259" key="2">
    <source>
        <dbReference type="Pfam" id="PF14688"/>
    </source>
</evidence>
<dbReference type="InterPro" id="IPR028031">
    <property type="entry name" value="DUF4460"/>
</dbReference>
<dbReference type="Pfam" id="PF14688">
    <property type="entry name" value="DUF4461"/>
    <property type="match status" value="1"/>
</dbReference>
<reference evidence="3 4" key="1">
    <citation type="submission" date="2022-12" db="EMBL/GenBank/DDBJ databases">
        <title>Chromosome-level genome assembly of true bugs.</title>
        <authorList>
            <person name="Ma L."/>
            <person name="Li H."/>
        </authorList>
    </citation>
    <scope>NUCLEOTIDE SEQUENCE [LARGE SCALE GENOMIC DNA]</scope>
    <source>
        <strain evidence="3">Lab_2022b</strain>
    </source>
</reference>
<dbReference type="Proteomes" id="UP001461498">
    <property type="component" value="Unassembled WGS sequence"/>
</dbReference>
<feature type="domain" description="DUF4461" evidence="2">
    <location>
        <begin position="187"/>
        <end position="496"/>
    </location>
</feature>
<dbReference type="InterPro" id="IPR027989">
    <property type="entry name" value="DUF4461"/>
</dbReference>
<dbReference type="Pfam" id="PF14687">
    <property type="entry name" value="DUF4460"/>
    <property type="match status" value="1"/>
</dbReference>
<evidence type="ECO:0000313" key="4">
    <source>
        <dbReference type="Proteomes" id="UP001461498"/>
    </source>
</evidence>
<sequence length="498" mass="56480">MASKIFQRQLKQRALGVRIEGLSCTQCRHMTAGEVATALRPFYFSVHPDLFGKFPSERATNENSLQVLSSYIQTLQQNRPPSPATLKFYLRPTGIISGKGSLKPVNIKLAQRDIRKTVVSILSTCNLPTTYVDKIAPSVKVNKSNYEIEEEILRKHGSSAAYENDLKDSEDFEGIKIEIQRTKGYENLLGWLKNNAESAKEKLAACEPIREEVNRLKEDLYKDFGLVSILWDCGWNIAHFRGCLLALRAVIEHHADEVIPSLKGRTLVFGNDTGVSLDGHILLNSGEVRSNWLDFLKNVGKQDVALKTVPLFEKTLSMVLRDIQVVRRKFQPKTMVKQYENNLRRLTTSLSDCQGRGGYPKHWPKTLSDYELVVETEAGPLMVTPTGQFIVPCSCPSFLIVNFISENLEKANQLLKQYKGHKEVEKILHQKCLHDLGLISLDKDDCITPEPMIAFCENLLKNSHILRKYMSGTRITVTNYYSVMSDGQMCIPWNWKLT</sequence>
<dbReference type="EMBL" id="JAPXFL010000002">
    <property type="protein sequence ID" value="KAK9509848.1"/>
    <property type="molecule type" value="Genomic_DNA"/>
</dbReference>
<protein>
    <recommendedName>
        <fullName evidence="5">T-cell activation inhibitor, mitochondrial</fullName>
    </recommendedName>
</protein>